<dbReference type="GO" id="GO:0006298">
    <property type="term" value="P:mismatch repair"/>
    <property type="evidence" value="ECO:0007669"/>
    <property type="project" value="InterPro"/>
</dbReference>
<dbReference type="SUPFAM" id="SSF52540">
    <property type="entry name" value="P-loop containing nucleoside triphosphate hydrolases"/>
    <property type="match status" value="1"/>
</dbReference>
<feature type="transmembrane region" description="Helical" evidence="4">
    <location>
        <begin position="197"/>
        <end position="215"/>
    </location>
</feature>
<feature type="transmembrane region" description="Helical" evidence="4">
    <location>
        <begin position="133"/>
        <end position="152"/>
    </location>
</feature>
<dbReference type="GO" id="GO:0030983">
    <property type="term" value="F:mismatched DNA binding"/>
    <property type="evidence" value="ECO:0007669"/>
    <property type="project" value="InterPro"/>
</dbReference>
<accession>A0A6C0KXP4</accession>
<keyword evidence="1" id="KW-0547">Nucleotide-binding</keyword>
<dbReference type="InterPro" id="IPR000432">
    <property type="entry name" value="DNA_mismatch_repair_MutS_C"/>
</dbReference>
<evidence type="ECO:0000256" key="2">
    <source>
        <dbReference type="ARBA" id="ARBA00022840"/>
    </source>
</evidence>
<feature type="domain" description="DNA mismatch repair proteins mutS family" evidence="5">
    <location>
        <begin position="341"/>
        <end position="507"/>
    </location>
</feature>
<evidence type="ECO:0000256" key="1">
    <source>
        <dbReference type="ARBA" id="ARBA00022741"/>
    </source>
</evidence>
<sequence length="525" mass="57736">MAGMIVGKFVHSDLDLSGAVSFLNLKTQAGREYALKRFTLPVDTVESMASIQNPILAIRKRLRGDLTLEKTVTSGLDSIAASESAVNEIIVAKTVDKRITETVEQVYWKPGAWGSFLNAWGPLIEIMLLWKTIFTPAFALLTPVIVVVLPYILIRSVFGITIPVAEYISLLQKMMLSSVPKMPLGDESSPVSHLAKYAYLLMSVGVFVSNIWTQIQAALHLRAVAADIRERGSKLLQYVKSARDLANALDDKEGLACADAVLFNEDTVALGAYGMMLNESRALARLREWVAELDLRIACARLKGICFPRALPGTTFKMSIKSLYHPGVAAGLRVLNDVDLEQHMLVTGPNRGGKSTLCKSVGLAIMTAQTWGIAWAKSMDFVPVVHFETALAPADTLGRLSLFEAEIEFAKHILAMSQQPSFVIMDEIFHSTNAHDGAEASLIFLHQLYAKAGASIISTHYRELPDKLKEQAKPYCMEAFEGPRGLRYTYKCIPGISVLSSVREILIERGLLQIQNSDPESNEHS</sequence>
<dbReference type="SMART" id="SM00534">
    <property type="entry name" value="MUTSac"/>
    <property type="match status" value="1"/>
</dbReference>
<dbReference type="PANTHER" id="PTHR11361:SF99">
    <property type="entry name" value="DNA MISMATCH REPAIR PROTEIN"/>
    <property type="match status" value="1"/>
</dbReference>
<dbReference type="Gene3D" id="3.40.50.300">
    <property type="entry name" value="P-loop containing nucleotide triphosphate hydrolases"/>
    <property type="match status" value="1"/>
</dbReference>
<keyword evidence="4" id="KW-0472">Membrane</keyword>
<name>A0A6C0KXP4_9ZZZZ</name>
<evidence type="ECO:0000256" key="4">
    <source>
        <dbReference type="SAM" id="Phobius"/>
    </source>
</evidence>
<evidence type="ECO:0000313" key="6">
    <source>
        <dbReference type="EMBL" id="QHU22023.1"/>
    </source>
</evidence>
<keyword evidence="3" id="KW-0238">DNA-binding</keyword>
<keyword evidence="4" id="KW-0812">Transmembrane</keyword>
<dbReference type="GO" id="GO:0140664">
    <property type="term" value="F:ATP-dependent DNA damage sensor activity"/>
    <property type="evidence" value="ECO:0007669"/>
    <property type="project" value="InterPro"/>
</dbReference>
<dbReference type="AlphaFoldDB" id="A0A6C0KXP4"/>
<dbReference type="EMBL" id="MN740994">
    <property type="protein sequence ID" value="QHU22023.1"/>
    <property type="molecule type" value="Genomic_DNA"/>
</dbReference>
<proteinExistence type="predicted"/>
<dbReference type="InterPro" id="IPR027417">
    <property type="entry name" value="P-loop_NTPase"/>
</dbReference>
<dbReference type="Pfam" id="PF00488">
    <property type="entry name" value="MutS_V"/>
    <property type="match status" value="1"/>
</dbReference>
<dbReference type="InterPro" id="IPR045076">
    <property type="entry name" value="MutS"/>
</dbReference>
<evidence type="ECO:0000256" key="3">
    <source>
        <dbReference type="ARBA" id="ARBA00023125"/>
    </source>
</evidence>
<organism evidence="6">
    <name type="scientific">viral metagenome</name>
    <dbReference type="NCBI Taxonomy" id="1070528"/>
    <lineage>
        <taxon>unclassified sequences</taxon>
        <taxon>metagenomes</taxon>
        <taxon>organismal metagenomes</taxon>
    </lineage>
</organism>
<dbReference type="GO" id="GO:0005524">
    <property type="term" value="F:ATP binding"/>
    <property type="evidence" value="ECO:0007669"/>
    <property type="project" value="UniProtKB-KW"/>
</dbReference>
<keyword evidence="2" id="KW-0067">ATP-binding</keyword>
<dbReference type="GO" id="GO:0005829">
    <property type="term" value="C:cytosol"/>
    <property type="evidence" value="ECO:0007669"/>
    <property type="project" value="TreeGrafter"/>
</dbReference>
<keyword evidence="4" id="KW-1133">Transmembrane helix</keyword>
<reference evidence="6" key="1">
    <citation type="journal article" date="2020" name="Nature">
        <title>Giant virus diversity and host interactions through global metagenomics.</title>
        <authorList>
            <person name="Schulz F."/>
            <person name="Roux S."/>
            <person name="Paez-Espino D."/>
            <person name="Jungbluth S."/>
            <person name="Walsh D.A."/>
            <person name="Denef V.J."/>
            <person name="McMahon K.D."/>
            <person name="Konstantinidis K.T."/>
            <person name="Eloe-Fadrosh E.A."/>
            <person name="Kyrpides N.C."/>
            <person name="Woyke T."/>
        </authorList>
    </citation>
    <scope>NUCLEOTIDE SEQUENCE</scope>
    <source>
        <strain evidence="6">GVMAG-S-3300013286-35</strain>
    </source>
</reference>
<protein>
    <recommendedName>
        <fullName evidence="5">DNA mismatch repair proteins mutS family domain-containing protein</fullName>
    </recommendedName>
</protein>
<dbReference type="PANTHER" id="PTHR11361">
    <property type="entry name" value="DNA MISMATCH REPAIR PROTEIN MUTS FAMILY MEMBER"/>
    <property type="match status" value="1"/>
</dbReference>
<evidence type="ECO:0000259" key="5">
    <source>
        <dbReference type="SMART" id="SM00534"/>
    </source>
</evidence>